<name>A0A243Q5K9_9ACTN</name>
<dbReference type="AlphaFoldDB" id="A0A243Q5K9"/>
<feature type="compositionally biased region" description="Basic and acidic residues" evidence="1">
    <location>
        <begin position="139"/>
        <end position="157"/>
    </location>
</feature>
<dbReference type="EMBL" id="NGFO01000029">
    <property type="protein sequence ID" value="OUC76664.1"/>
    <property type="molecule type" value="Genomic_DNA"/>
</dbReference>
<reference evidence="2 3" key="1">
    <citation type="submission" date="2017-05" db="EMBL/GenBank/DDBJ databases">
        <title>Biotechnological potential of actinobacteria isolated from South African environments.</title>
        <authorList>
            <person name="Le Roes-Hill M."/>
            <person name="Prins A."/>
            <person name="Durrell K.A."/>
        </authorList>
    </citation>
    <scope>NUCLEOTIDE SEQUENCE [LARGE SCALE GENOMIC DNA]</scope>
    <source>
        <strain evidence="2">BS2</strain>
    </source>
</reference>
<protein>
    <recommendedName>
        <fullName evidence="4">DUF1963 domain-containing protein</fullName>
    </recommendedName>
</protein>
<accession>A0A243Q5K9</accession>
<feature type="region of interest" description="Disordered" evidence="1">
    <location>
        <begin position="135"/>
        <end position="157"/>
    </location>
</feature>
<evidence type="ECO:0000313" key="3">
    <source>
        <dbReference type="Proteomes" id="UP000194632"/>
    </source>
</evidence>
<organism evidence="2 3">
    <name type="scientific">Gordonia lacunae</name>
    <dbReference type="NCBI Taxonomy" id="417102"/>
    <lineage>
        <taxon>Bacteria</taxon>
        <taxon>Bacillati</taxon>
        <taxon>Actinomycetota</taxon>
        <taxon>Actinomycetes</taxon>
        <taxon>Mycobacteriales</taxon>
        <taxon>Gordoniaceae</taxon>
        <taxon>Gordonia</taxon>
    </lineage>
</organism>
<evidence type="ECO:0000256" key="1">
    <source>
        <dbReference type="SAM" id="MobiDB-lite"/>
    </source>
</evidence>
<dbReference type="Proteomes" id="UP000194632">
    <property type="component" value="Unassembled WGS sequence"/>
</dbReference>
<evidence type="ECO:0008006" key="4">
    <source>
        <dbReference type="Google" id="ProtNLM"/>
    </source>
</evidence>
<gene>
    <name evidence="2" type="ORF">CA982_20680</name>
</gene>
<keyword evidence="3" id="KW-1185">Reference proteome</keyword>
<comment type="caution">
    <text evidence="2">The sequence shown here is derived from an EMBL/GenBank/DDBJ whole genome shotgun (WGS) entry which is preliminary data.</text>
</comment>
<proteinExistence type="predicted"/>
<evidence type="ECO:0000313" key="2">
    <source>
        <dbReference type="EMBL" id="OUC76664.1"/>
    </source>
</evidence>
<sequence>MWEDPSHTSEDSRVDPASWAAQHSVPAGRIGPVGPGIAPEQWPRDPTTGMPMMHVITLWLPEHFRRRGPDLPGFALFQGAGEAFMPLPDNPDPADPFVIDLHHHRPHPQQILLTDILDLYFAAIWLTAEELTRIGSPPADRRRPGEHNHDGLPRHAWNHDDPPLLVRLTPRRHDPNAGIAPVERDATTDTPYLSTWGDGDHHDWANKLQWWNHLGGTIFPSQWIPDGLTPYYLDLIELPGMNIGTGTLQYDLESNVFDWACG</sequence>
<feature type="region of interest" description="Disordered" evidence="1">
    <location>
        <begin position="1"/>
        <end position="35"/>
    </location>
</feature>
<feature type="compositionally biased region" description="Basic and acidic residues" evidence="1">
    <location>
        <begin position="1"/>
        <end position="14"/>
    </location>
</feature>